<accession>A0AAD7STV3</accession>
<dbReference type="EMBL" id="JAINUG010000038">
    <property type="protein sequence ID" value="KAJ8407691.1"/>
    <property type="molecule type" value="Genomic_DNA"/>
</dbReference>
<dbReference type="Proteomes" id="UP001221898">
    <property type="component" value="Unassembled WGS sequence"/>
</dbReference>
<comment type="caution">
    <text evidence="2">The sequence shown here is derived from an EMBL/GenBank/DDBJ whole genome shotgun (WGS) entry which is preliminary data.</text>
</comment>
<evidence type="ECO:0000313" key="3">
    <source>
        <dbReference type="Proteomes" id="UP001221898"/>
    </source>
</evidence>
<protein>
    <submittedName>
        <fullName evidence="2">Uncharacterized protein</fullName>
    </submittedName>
</protein>
<evidence type="ECO:0000256" key="1">
    <source>
        <dbReference type="SAM" id="MobiDB-lite"/>
    </source>
</evidence>
<evidence type="ECO:0000313" key="2">
    <source>
        <dbReference type="EMBL" id="KAJ8407691.1"/>
    </source>
</evidence>
<sequence>MFKIQDIAKHQGVNKAIEMIGPERTEARPEMRRLHPRFTVCTLCDFIRFISESPFSFSADTLGGVKCLQTRDARSLEKRASHRGSVSCDLISTSQRASQDAGPRDRRTKQSGPRTAADKDLVHQPETMKTYGATLHLRRSAPIMDRRGNGFRNPCPSHYGGAPLKESSTACSLPAGRVSNEEINHLERRTRFLSRGEVTDLWKITPGRART</sequence>
<gene>
    <name evidence="2" type="ORF">AAFF_G00275480</name>
</gene>
<proteinExistence type="predicted"/>
<feature type="region of interest" description="Disordered" evidence="1">
    <location>
        <begin position="84"/>
        <end position="131"/>
    </location>
</feature>
<keyword evidence="3" id="KW-1185">Reference proteome</keyword>
<organism evidence="2 3">
    <name type="scientific">Aldrovandia affinis</name>
    <dbReference type="NCBI Taxonomy" id="143900"/>
    <lineage>
        <taxon>Eukaryota</taxon>
        <taxon>Metazoa</taxon>
        <taxon>Chordata</taxon>
        <taxon>Craniata</taxon>
        <taxon>Vertebrata</taxon>
        <taxon>Euteleostomi</taxon>
        <taxon>Actinopterygii</taxon>
        <taxon>Neopterygii</taxon>
        <taxon>Teleostei</taxon>
        <taxon>Notacanthiformes</taxon>
        <taxon>Halosauridae</taxon>
        <taxon>Aldrovandia</taxon>
    </lineage>
</organism>
<dbReference type="AlphaFoldDB" id="A0AAD7STV3"/>
<reference evidence="2" key="1">
    <citation type="journal article" date="2023" name="Science">
        <title>Genome structures resolve the early diversification of teleost fishes.</title>
        <authorList>
            <person name="Parey E."/>
            <person name="Louis A."/>
            <person name="Montfort J."/>
            <person name="Bouchez O."/>
            <person name="Roques C."/>
            <person name="Iampietro C."/>
            <person name="Lluch J."/>
            <person name="Castinel A."/>
            <person name="Donnadieu C."/>
            <person name="Desvignes T."/>
            <person name="Floi Bucao C."/>
            <person name="Jouanno E."/>
            <person name="Wen M."/>
            <person name="Mejri S."/>
            <person name="Dirks R."/>
            <person name="Jansen H."/>
            <person name="Henkel C."/>
            <person name="Chen W.J."/>
            <person name="Zahm M."/>
            <person name="Cabau C."/>
            <person name="Klopp C."/>
            <person name="Thompson A.W."/>
            <person name="Robinson-Rechavi M."/>
            <person name="Braasch I."/>
            <person name="Lecointre G."/>
            <person name="Bobe J."/>
            <person name="Postlethwait J.H."/>
            <person name="Berthelot C."/>
            <person name="Roest Crollius H."/>
            <person name="Guiguen Y."/>
        </authorList>
    </citation>
    <scope>NUCLEOTIDE SEQUENCE</scope>
    <source>
        <strain evidence="2">NC1722</strain>
    </source>
</reference>
<name>A0AAD7STV3_9TELE</name>